<comment type="caution">
    <text evidence="1">The sequence shown here is derived from an EMBL/GenBank/DDBJ whole genome shotgun (WGS) entry which is preliminary data.</text>
</comment>
<dbReference type="Proteomes" id="UP001139263">
    <property type="component" value="Unassembled WGS sequence"/>
</dbReference>
<keyword evidence="2" id="KW-1185">Reference proteome</keyword>
<accession>A0A9X1V6W2</accession>
<organism evidence="1 2">
    <name type="scientific">Sulfoacidibacillus ferrooxidans</name>
    <dbReference type="NCBI Taxonomy" id="2005001"/>
    <lineage>
        <taxon>Bacteria</taxon>
        <taxon>Bacillati</taxon>
        <taxon>Bacillota</taxon>
        <taxon>Bacilli</taxon>
        <taxon>Bacillales</taxon>
        <taxon>Alicyclobacillaceae</taxon>
        <taxon>Sulfoacidibacillus</taxon>
    </lineage>
</organism>
<evidence type="ECO:0000313" key="2">
    <source>
        <dbReference type="Proteomes" id="UP001139263"/>
    </source>
</evidence>
<reference evidence="1" key="1">
    <citation type="submission" date="2022-03" db="EMBL/GenBank/DDBJ databases">
        <title>Draft Genome Sequence of Firmicute Strain S0AB, a Heterotrophic Iron/Sulfur-Oxidizing Extreme Acidophile.</title>
        <authorList>
            <person name="Vergara E."/>
            <person name="Pakostova E."/>
            <person name="Johnson D.B."/>
            <person name="Holmes D.S."/>
        </authorList>
    </citation>
    <scope>NUCLEOTIDE SEQUENCE</scope>
    <source>
        <strain evidence="1">S0AB</strain>
    </source>
</reference>
<gene>
    <name evidence="1" type="ORF">MM817_00617</name>
</gene>
<dbReference type="EMBL" id="JALBUF010000001">
    <property type="protein sequence ID" value="MCI0182358.1"/>
    <property type="molecule type" value="Genomic_DNA"/>
</dbReference>
<name>A0A9X1V6W2_9BACL</name>
<dbReference type="AlphaFoldDB" id="A0A9X1V6W2"/>
<proteinExistence type="predicted"/>
<evidence type="ECO:0000313" key="1">
    <source>
        <dbReference type="EMBL" id="MCI0182358.1"/>
    </source>
</evidence>
<sequence>MGKPFHTSFASRVALSTFVIGFCIGASTYSDTTIS</sequence>
<protein>
    <submittedName>
        <fullName evidence="1">Uncharacterized protein</fullName>
    </submittedName>
</protein>